<gene>
    <name evidence="3" type="ORF">IQ266_09135</name>
</gene>
<accession>A0A928VPV0</accession>
<dbReference type="InterPro" id="IPR050465">
    <property type="entry name" value="UPF0194_transport"/>
</dbReference>
<dbReference type="InterPro" id="IPR014315">
    <property type="entry name" value="ABC_heterocyst_DevB"/>
</dbReference>
<name>A0A928VPV0_9CYAN</name>
<dbReference type="Gene3D" id="2.40.50.100">
    <property type="match status" value="1"/>
</dbReference>
<dbReference type="AlphaFoldDB" id="A0A928VPV0"/>
<dbReference type="PANTHER" id="PTHR32347">
    <property type="entry name" value="EFFLUX SYSTEM COMPONENT YKNX-RELATED"/>
    <property type="match status" value="1"/>
</dbReference>
<comment type="caution">
    <text evidence="3">The sequence shown here is derived from an EMBL/GenBank/DDBJ whole genome shotgun (WGS) entry which is preliminary data.</text>
</comment>
<evidence type="ECO:0000313" key="3">
    <source>
        <dbReference type="EMBL" id="MBE9029889.1"/>
    </source>
</evidence>
<dbReference type="GO" id="GO:0030313">
    <property type="term" value="C:cell envelope"/>
    <property type="evidence" value="ECO:0007669"/>
    <property type="project" value="UniProtKB-SubCell"/>
</dbReference>
<dbReference type="Gene3D" id="2.40.30.170">
    <property type="match status" value="1"/>
</dbReference>
<sequence length="435" mass="46123">MKQSGARVVLIVSAIALAVTGLGFFILANPPGGKPKAAETSSQSGARRSAGGIGALGRLEPENEVFRVAPPAVGFSSRILQMKIREGDKVKANQVVALLDSAPSLQASVLVAQTQVAEAQAQLDQAKAGAKVSDVRAQIAAVNQEKLKGQQAVNQAQVASVDLQNAGINAAKIGSELNKAEWEFLKFGRLCLEQQLPVGALAAKIQAYAASDQSVPLCENGAISEQALREKFEDYQVQSTLYKQAQGAVAAARIRLNQQKSAIRVAEASVSQNTSQVQSLQKPRPVDIKRAQTQLQVAQANLQKATIEYQQNALVKVPIDGTVLKIHAKPSEAIGTKGIMDIGRTSQMYAVAEVDESLIGRVREGQTATVKSDAFEGEITGRVVKIGRQIGKNSITSTDPADSQDSRVVEVKIKLDDSEPVAGLTNLQVRVAILP</sequence>
<organism evidence="3 4">
    <name type="scientific">Romeriopsis navalis LEGE 11480</name>
    <dbReference type="NCBI Taxonomy" id="2777977"/>
    <lineage>
        <taxon>Bacteria</taxon>
        <taxon>Bacillati</taxon>
        <taxon>Cyanobacteriota</taxon>
        <taxon>Cyanophyceae</taxon>
        <taxon>Leptolyngbyales</taxon>
        <taxon>Leptolyngbyaceae</taxon>
        <taxon>Romeriopsis</taxon>
        <taxon>Romeriopsis navalis</taxon>
    </lineage>
</organism>
<proteinExistence type="predicted"/>
<evidence type="ECO:0000313" key="4">
    <source>
        <dbReference type="Proteomes" id="UP000625316"/>
    </source>
</evidence>
<keyword evidence="2" id="KW-0175">Coiled coil</keyword>
<dbReference type="EMBL" id="JADEXQ010000024">
    <property type="protein sequence ID" value="MBE9029889.1"/>
    <property type="molecule type" value="Genomic_DNA"/>
</dbReference>
<dbReference type="NCBIfam" id="TIGR02971">
    <property type="entry name" value="heterocyst_DevB"/>
    <property type="match status" value="1"/>
</dbReference>
<dbReference type="Proteomes" id="UP000625316">
    <property type="component" value="Unassembled WGS sequence"/>
</dbReference>
<dbReference type="PRINTS" id="PR01490">
    <property type="entry name" value="RTXTOXIND"/>
</dbReference>
<evidence type="ECO:0000256" key="1">
    <source>
        <dbReference type="ARBA" id="ARBA00004196"/>
    </source>
</evidence>
<dbReference type="SUPFAM" id="SSF111369">
    <property type="entry name" value="HlyD-like secretion proteins"/>
    <property type="match status" value="1"/>
</dbReference>
<comment type="subcellular location">
    <subcellularLocation>
        <location evidence="1">Cell envelope</location>
    </subcellularLocation>
</comment>
<dbReference type="PANTHER" id="PTHR32347:SF27">
    <property type="entry name" value="RND EFFLUX PUMP MEMBRANE FUSION PROTEIN BARREL-SANDWICH DOMAIN-CONTAINING PROTEIN"/>
    <property type="match status" value="1"/>
</dbReference>
<dbReference type="Gene3D" id="1.10.287.470">
    <property type="entry name" value="Helix hairpin bin"/>
    <property type="match status" value="1"/>
</dbReference>
<evidence type="ECO:0000256" key="2">
    <source>
        <dbReference type="ARBA" id="ARBA00023054"/>
    </source>
</evidence>
<keyword evidence="4" id="KW-1185">Reference proteome</keyword>
<reference evidence="3" key="1">
    <citation type="submission" date="2020-10" db="EMBL/GenBank/DDBJ databases">
        <authorList>
            <person name="Castelo-Branco R."/>
            <person name="Eusebio N."/>
            <person name="Adriana R."/>
            <person name="Vieira A."/>
            <person name="Brugerolle De Fraissinette N."/>
            <person name="Rezende De Castro R."/>
            <person name="Schneider M.P."/>
            <person name="Vasconcelos V."/>
            <person name="Leao P.N."/>
        </authorList>
    </citation>
    <scope>NUCLEOTIDE SEQUENCE</scope>
    <source>
        <strain evidence="3">LEGE 11480</strain>
    </source>
</reference>
<protein>
    <submittedName>
        <fullName evidence="3">HlyD family efflux transporter periplasmic adaptor subunit</fullName>
    </submittedName>
</protein>